<evidence type="ECO:0000313" key="5">
    <source>
        <dbReference type="Proteomes" id="UP000464378"/>
    </source>
</evidence>
<reference evidence="4" key="1">
    <citation type="submission" date="2019-04" db="EMBL/GenBank/DDBJ databases">
        <authorList>
            <consortium name="Science for Life Laboratories"/>
        </authorList>
    </citation>
    <scope>NUCLEOTIDE SEQUENCE</scope>
    <source>
        <strain evidence="4">MBLW1</strain>
    </source>
</reference>
<feature type="signal peptide" evidence="2">
    <location>
        <begin position="1"/>
        <end position="21"/>
    </location>
</feature>
<organism evidence="4">
    <name type="scientific">Tuwongella immobilis</name>
    <dbReference type="NCBI Taxonomy" id="692036"/>
    <lineage>
        <taxon>Bacteria</taxon>
        <taxon>Pseudomonadati</taxon>
        <taxon>Planctomycetota</taxon>
        <taxon>Planctomycetia</taxon>
        <taxon>Gemmatales</taxon>
        <taxon>Gemmataceae</taxon>
        <taxon>Tuwongella</taxon>
    </lineage>
</organism>
<dbReference type="Proteomes" id="UP000464378">
    <property type="component" value="Chromosome"/>
</dbReference>
<dbReference type="GO" id="GO:0006508">
    <property type="term" value="P:proteolysis"/>
    <property type="evidence" value="ECO:0007669"/>
    <property type="project" value="InterPro"/>
</dbReference>
<dbReference type="Pfam" id="PF00326">
    <property type="entry name" value="Peptidase_S9"/>
    <property type="match status" value="1"/>
</dbReference>
<evidence type="ECO:0000313" key="4">
    <source>
        <dbReference type="EMBL" id="VIP02878.1"/>
    </source>
</evidence>
<accession>A0A6C2YMQ7</accession>
<proteinExistence type="predicted"/>
<feature type="domain" description="Peptidase S9 prolyl oligopeptidase catalytic" evidence="3">
    <location>
        <begin position="219"/>
        <end position="362"/>
    </location>
</feature>
<dbReference type="Gene3D" id="3.40.50.1820">
    <property type="entry name" value="alpha/beta hydrolase"/>
    <property type="match status" value="1"/>
</dbReference>
<dbReference type="AlphaFoldDB" id="A0A6C2YMQ7"/>
<gene>
    <name evidence="4" type="ORF">GMBLW1_10820</name>
</gene>
<dbReference type="InterPro" id="IPR050955">
    <property type="entry name" value="Plant_Biomass_Hydrol_Est"/>
</dbReference>
<dbReference type="PANTHER" id="PTHR43037">
    <property type="entry name" value="UNNAMED PRODUCT-RELATED"/>
    <property type="match status" value="1"/>
</dbReference>
<protein>
    <recommendedName>
        <fullName evidence="3">Peptidase S9 prolyl oligopeptidase catalytic domain-containing protein</fullName>
    </recommendedName>
</protein>
<feature type="chain" id="PRO_5033879181" description="Peptidase S9 prolyl oligopeptidase catalytic domain-containing protein" evidence="2">
    <location>
        <begin position="22"/>
        <end position="681"/>
    </location>
</feature>
<evidence type="ECO:0000256" key="1">
    <source>
        <dbReference type="ARBA" id="ARBA00022729"/>
    </source>
</evidence>
<dbReference type="KEGG" id="tim:GMBLW1_10820"/>
<evidence type="ECO:0000256" key="2">
    <source>
        <dbReference type="SAM" id="SignalP"/>
    </source>
</evidence>
<dbReference type="EMBL" id="LR586016">
    <property type="protein sequence ID" value="VIP02878.1"/>
    <property type="molecule type" value="Genomic_DNA"/>
</dbReference>
<sequence length="681" mass="75686">MRMRLWTLVVGILAFTGISLADGPQDNLADKVRPVPPPGEPIPPMIQAELQKSVDEIAAEIEQTKRALAKNPKMLALLPDAQVLHRGVEVALKHNEFYSPKEFDVAKKHLALAKERLEQLKQGKPTWTTATGPVVRGYVSKIDGSIQPYGLVVPPTYSPNAPHEYRLDFWCHGRGEKLTELAFNEQRRTSLGEFTPPNAFVLHLYGRYCNANKFAGEVDLLEAYAAVKANYPIDENRLVIRGFSMGGAACWQFAAHYPGMFVAAAPGAGFSETPEFLNVFQNEDARGPWYQEKLWRMYNATDYALNFANLPTVAYSGEKDKQIQAANAMARAMSAAGLHLTHLIGPNTGHSYHPATKAELNRRIDAIVARGKDICPTTVRFTTWTLRYNQSHWVKIDGLAEHWERGVVEATLKLPNSVSVRTQGITGLTLEMAPGTCPFDPTGKVTVTLDGQPIPGAPVGSDRSWRSTFHKVGDAWQAGPPTEDGKPRKITGLQGPIDDAFWDRFIIVRPTGKAMHPATAEWTKSEMDRAISHWRKQFRGDAIVKNDTEITTDDIASANLVLWGDPSSNSIIGKVLPNLPLKWTTESVTMGTQSLPANSHQPILIYPNPLNPRKYVVLNSGITFREYDYLNNARQVPKLPDYAIVDLSQKPNSRSPGKIVQAGFFNERWEWVKPMEPGMPK</sequence>
<dbReference type="InterPro" id="IPR001375">
    <property type="entry name" value="Peptidase_S9_cat"/>
</dbReference>
<dbReference type="PANTHER" id="PTHR43037:SF1">
    <property type="entry name" value="BLL1128 PROTEIN"/>
    <property type="match status" value="1"/>
</dbReference>
<evidence type="ECO:0000259" key="3">
    <source>
        <dbReference type="Pfam" id="PF00326"/>
    </source>
</evidence>
<name>A0A6C2YMQ7_9BACT</name>
<dbReference type="GO" id="GO:0008236">
    <property type="term" value="F:serine-type peptidase activity"/>
    <property type="evidence" value="ECO:0007669"/>
    <property type="project" value="InterPro"/>
</dbReference>
<keyword evidence="5" id="KW-1185">Reference proteome</keyword>
<dbReference type="SUPFAM" id="SSF53474">
    <property type="entry name" value="alpha/beta-Hydrolases"/>
    <property type="match status" value="1"/>
</dbReference>
<dbReference type="InterPro" id="IPR029058">
    <property type="entry name" value="AB_hydrolase_fold"/>
</dbReference>
<dbReference type="RefSeq" id="WP_162658006.1">
    <property type="nucleotide sequence ID" value="NZ_LR593887.1"/>
</dbReference>
<keyword evidence="1 2" id="KW-0732">Signal</keyword>
<dbReference type="EMBL" id="LR593887">
    <property type="protein sequence ID" value="VTS02722.1"/>
    <property type="molecule type" value="Genomic_DNA"/>
</dbReference>
<dbReference type="InParanoid" id="A0A6C2YMQ7"/>